<keyword evidence="2" id="KW-1185">Reference proteome</keyword>
<dbReference type="AlphaFoldDB" id="A0A2V1IU75"/>
<proteinExistence type="predicted"/>
<protein>
    <submittedName>
        <fullName evidence="1">Uncharacterized protein</fullName>
    </submittedName>
</protein>
<name>A0A2V1IU75_9BACT</name>
<evidence type="ECO:0000313" key="1">
    <source>
        <dbReference type="EMBL" id="PWB06059.1"/>
    </source>
</evidence>
<dbReference type="Proteomes" id="UP000244925">
    <property type="component" value="Unassembled WGS sequence"/>
</dbReference>
<dbReference type="RefSeq" id="WP_107036880.1">
    <property type="nucleotide sequence ID" value="NZ_CAPOLP010000039.1"/>
</dbReference>
<reference evidence="2" key="1">
    <citation type="submission" date="2018-02" db="EMBL/GenBank/DDBJ databases">
        <authorList>
            <person name="Clavel T."/>
            <person name="Strowig T."/>
        </authorList>
    </citation>
    <scope>NUCLEOTIDE SEQUENCE [LARGE SCALE GENOMIC DNA]</scope>
    <source>
        <strain evidence="2">DSM 100764</strain>
    </source>
</reference>
<gene>
    <name evidence="1" type="ORF">C5O25_11515</name>
</gene>
<dbReference type="GeneID" id="93424921"/>
<organism evidence="1 2">
    <name type="scientific">Paramuribaculum intestinale</name>
    <dbReference type="NCBI Taxonomy" id="2094151"/>
    <lineage>
        <taxon>Bacteria</taxon>
        <taxon>Pseudomonadati</taxon>
        <taxon>Bacteroidota</taxon>
        <taxon>Bacteroidia</taxon>
        <taxon>Bacteroidales</taxon>
        <taxon>Muribaculaceae</taxon>
        <taxon>Paramuribaculum</taxon>
    </lineage>
</organism>
<dbReference type="EMBL" id="PUBV01000037">
    <property type="protein sequence ID" value="PWB06059.1"/>
    <property type="molecule type" value="Genomic_DNA"/>
</dbReference>
<accession>A0A2V1IU75</accession>
<comment type="caution">
    <text evidence="1">The sequence shown here is derived from an EMBL/GenBank/DDBJ whole genome shotgun (WGS) entry which is preliminary data.</text>
</comment>
<evidence type="ECO:0000313" key="2">
    <source>
        <dbReference type="Proteomes" id="UP000244925"/>
    </source>
</evidence>
<sequence>MNSSVNDFVSLVVNNHAIDTKDEMIAAVCRNFPMVKDGRALYHTDYFAVVFCYTKNASFSNVVISLSKLEKYDGIPCFVVVVRRGLDNLVYMINTTFIDKVSHSSQSLRIDNIRGSVLGSNIRKQLPEIDRVNSPEFFDELFSYHQGFTWIENLERIVERTNNIRPVKVKTELNHSEYLNLLDAPRRAS</sequence>